<proteinExistence type="predicted"/>
<feature type="transmembrane region" description="Helical" evidence="1">
    <location>
        <begin position="91"/>
        <end position="112"/>
    </location>
</feature>
<keyword evidence="1" id="KW-1133">Transmembrane helix</keyword>
<feature type="transmembrane region" description="Helical" evidence="1">
    <location>
        <begin position="40"/>
        <end position="71"/>
    </location>
</feature>
<accession>A0A8J3IKR6</accession>
<protein>
    <submittedName>
        <fullName evidence="2">Uncharacterized protein</fullName>
    </submittedName>
</protein>
<keyword evidence="3" id="KW-1185">Reference proteome</keyword>
<reference evidence="2" key="1">
    <citation type="submission" date="2020-10" db="EMBL/GenBank/DDBJ databases">
        <title>Taxonomic study of unclassified bacteria belonging to the class Ktedonobacteria.</title>
        <authorList>
            <person name="Yabe S."/>
            <person name="Wang C.M."/>
            <person name="Zheng Y."/>
            <person name="Sakai Y."/>
            <person name="Cavaletti L."/>
            <person name="Monciardini P."/>
            <person name="Donadio S."/>
        </authorList>
    </citation>
    <scope>NUCLEOTIDE SEQUENCE</scope>
    <source>
        <strain evidence="2">ID150040</strain>
    </source>
</reference>
<name>A0A8J3IKR6_9CHLR</name>
<evidence type="ECO:0000313" key="2">
    <source>
        <dbReference type="EMBL" id="GHO91996.1"/>
    </source>
</evidence>
<organism evidence="2 3">
    <name type="scientific">Reticulibacter mediterranei</name>
    <dbReference type="NCBI Taxonomy" id="2778369"/>
    <lineage>
        <taxon>Bacteria</taxon>
        <taxon>Bacillati</taxon>
        <taxon>Chloroflexota</taxon>
        <taxon>Ktedonobacteria</taxon>
        <taxon>Ktedonobacterales</taxon>
        <taxon>Reticulibacteraceae</taxon>
        <taxon>Reticulibacter</taxon>
    </lineage>
</organism>
<dbReference type="EMBL" id="BNJK01000001">
    <property type="protein sequence ID" value="GHO91996.1"/>
    <property type="molecule type" value="Genomic_DNA"/>
</dbReference>
<keyword evidence="1" id="KW-0812">Transmembrane</keyword>
<dbReference type="Proteomes" id="UP000597444">
    <property type="component" value="Unassembled WGS sequence"/>
</dbReference>
<comment type="caution">
    <text evidence="2">The sequence shown here is derived from an EMBL/GenBank/DDBJ whole genome shotgun (WGS) entry which is preliminary data.</text>
</comment>
<sequence>MKITRRQRPSGITTLSIFELMGAIGCLGLLPFTSAGSRDFIALIIGAVFGFVVVYGLWTLQFWAFWLTAIYESTEIAYELFLLTQPEYRNIHLVGPLFGIVLSAVTLGYIFLDRSVKPVFARSVSS</sequence>
<dbReference type="AlphaFoldDB" id="A0A8J3IKR6"/>
<evidence type="ECO:0000256" key="1">
    <source>
        <dbReference type="SAM" id="Phobius"/>
    </source>
</evidence>
<gene>
    <name evidence="2" type="ORF">KSF_020440</name>
</gene>
<feature type="transmembrane region" description="Helical" evidence="1">
    <location>
        <begin position="12"/>
        <end position="33"/>
    </location>
</feature>
<evidence type="ECO:0000313" key="3">
    <source>
        <dbReference type="Proteomes" id="UP000597444"/>
    </source>
</evidence>
<keyword evidence="1" id="KW-0472">Membrane</keyword>
<dbReference type="RefSeq" id="WP_220202859.1">
    <property type="nucleotide sequence ID" value="NZ_BNJK01000001.1"/>
</dbReference>